<proteinExistence type="predicted"/>
<dbReference type="AlphaFoldDB" id="C7R8W7"/>
<organism evidence="5 6">
    <name type="scientific">Kangiella koreensis (strain DSM 16069 / JCM 12317 / KCTC 12182 / SW-125)</name>
    <dbReference type="NCBI Taxonomy" id="523791"/>
    <lineage>
        <taxon>Bacteria</taxon>
        <taxon>Pseudomonadati</taxon>
        <taxon>Pseudomonadota</taxon>
        <taxon>Gammaproteobacteria</taxon>
        <taxon>Kangiellales</taxon>
        <taxon>Kangiellaceae</taxon>
        <taxon>Kangiella</taxon>
    </lineage>
</organism>
<dbReference type="PANTHER" id="PTHR43309">
    <property type="entry name" value="5-OXOPROLINASE SUBUNIT C"/>
    <property type="match status" value="1"/>
</dbReference>
<dbReference type="GO" id="GO:0005524">
    <property type="term" value="F:ATP binding"/>
    <property type="evidence" value="ECO:0007669"/>
    <property type="project" value="UniProtKB-KW"/>
</dbReference>
<keyword evidence="3" id="KW-0067">ATP-binding</keyword>
<dbReference type="Pfam" id="PF02626">
    <property type="entry name" value="CT_A_B"/>
    <property type="match status" value="1"/>
</dbReference>
<dbReference type="FunCoup" id="C7R8W7">
    <property type="interactions" value="108"/>
</dbReference>
<dbReference type="SUPFAM" id="SSF50891">
    <property type="entry name" value="Cyclophilin-like"/>
    <property type="match status" value="1"/>
</dbReference>
<evidence type="ECO:0000313" key="5">
    <source>
        <dbReference type="EMBL" id="ACV25980.1"/>
    </source>
</evidence>
<dbReference type="PANTHER" id="PTHR43309:SF5">
    <property type="entry name" value="5-OXOPROLINASE SUBUNIT C"/>
    <property type="match status" value="1"/>
</dbReference>
<evidence type="ECO:0000256" key="2">
    <source>
        <dbReference type="ARBA" id="ARBA00022801"/>
    </source>
</evidence>
<dbReference type="OrthoDB" id="9768696at2"/>
<name>C7R8W7_KANKD</name>
<dbReference type="InterPro" id="IPR003778">
    <property type="entry name" value="CT_A_B"/>
</dbReference>
<evidence type="ECO:0000256" key="3">
    <source>
        <dbReference type="ARBA" id="ARBA00022840"/>
    </source>
</evidence>
<evidence type="ECO:0000259" key="4">
    <source>
        <dbReference type="SMART" id="SM00797"/>
    </source>
</evidence>
<dbReference type="Proteomes" id="UP000001231">
    <property type="component" value="Chromosome"/>
</dbReference>
<dbReference type="eggNOG" id="COG1984">
    <property type="taxonomic scope" value="Bacteria"/>
</dbReference>
<dbReference type="InterPro" id="IPR052708">
    <property type="entry name" value="PxpC"/>
</dbReference>
<dbReference type="InParanoid" id="C7R8W7"/>
<keyword evidence="6" id="KW-1185">Reference proteome</keyword>
<dbReference type="InterPro" id="IPR029000">
    <property type="entry name" value="Cyclophilin-like_dom_sf"/>
</dbReference>
<dbReference type="GO" id="GO:0016829">
    <property type="term" value="F:lyase activity"/>
    <property type="evidence" value="ECO:0007669"/>
    <property type="project" value="UniProtKB-KW"/>
</dbReference>
<protein>
    <submittedName>
        <fullName evidence="5">Urea amidolyase related protein</fullName>
    </submittedName>
</protein>
<evidence type="ECO:0000313" key="6">
    <source>
        <dbReference type="Proteomes" id="UP000001231"/>
    </source>
</evidence>
<dbReference type="GO" id="GO:0016787">
    <property type="term" value="F:hydrolase activity"/>
    <property type="evidence" value="ECO:0007669"/>
    <property type="project" value="UniProtKB-KW"/>
</dbReference>
<dbReference type="SMART" id="SM00797">
    <property type="entry name" value="AHS2"/>
    <property type="match status" value="1"/>
</dbReference>
<dbReference type="HOGENOM" id="CLU_028967_0_0_6"/>
<dbReference type="KEGG" id="kko:Kkor_0560"/>
<gene>
    <name evidence="5" type="ordered locus">Kkor_0560</name>
</gene>
<feature type="domain" description="Carboxyltransferase" evidence="4">
    <location>
        <begin position="24"/>
        <end position="300"/>
    </location>
</feature>
<dbReference type="NCBIfam" id="TIGR00724">
    <property type="entry name" value="urea_amlyse_rel"/>
    <property type="match status" value="1"/>
</dbReference>
<evidence type="ECO:0000256" key="1">
    <source>
        <dbReference type="ARBA" id="ARBA00022741"/>
    </source>
</evidence>
<sequence>MSIRFIKAGLQTSLQDLGRTGFRRYGIPNNGALDPVSLQIANWLVSKPLNSACLEITQAGPVIEFTQDMAIAVTGAHFELSIDDIPVDMHQTLLVSKGERLTFGKLVNGARAYLAFSAAPDLPKIMDSHSTNLMASFGGFEGSAFNNNDTLTLKNFFMSEAKETPKELQLQFGDNYQIRFIEGREWTRFSDDMQKSFIQSPYQVTSHSNRMGMRLKGEALKTEKALSMTTAPITPGTIQIPPDGQPIITLADGQTTGGYPRIGQVITADLPILGQLKANDSISFQPVDIDDAIELLKEKTNLMEQLLDVYSDSSSAG</sequence>
<accession>C7R8W7</accession>
<dbReference type="RefSeq" id="WP_012800494.1">
    <property type="nucleotide sequence ID" value="NC_013166.1"/>
</dbReference>
<keyword evidence="5" id="KW-0456">Lyase</keyword>
<dbReference type="Gene3D" id="2.40.100.10">
    <property type="entry name" value="Cyclophilin-like"/>
    <property type="match status" value="1"/>
</dbReference>
<dbReference type="EMBL" id="CP001707">
    <property type="protein sequence ID" value="ACV25980.1"/>
    <property type="molecule type" value="Genomic_DNA"/>
</dbReference>
<keyword evidence="1" id="KW-0547">Nucleotide-binding</keyword>
<keyword evidence="2" id="KW-0378">Hydrolase</keyword>
<reference evidence="5 6" key="1">
    <citation type="journal article" date="2009" name="Stand. Genomic Sci.">
        <title>Complete genome sequence of Kangiella koreensis type strain (SW-125).</title>
        <authorList>
            <person name="Han C."/>
            <person name="Sikorski J."/>
            <person name="Lapidus A."/>
            <person name="Nolan M."/>
            <person name="Glavina Del Rio T."/>
            <person name="Tice H."/>
            <person name="Cheng J.F."/>
            <person name="Lucas S."/>
            <person name="Chen F."/>
            <person name="Copeland A."/>
            <person name="Ivanova N."/>
            <person name="Mavromatis K."/>
            <person name="Ovchinnikova G."/>
            <person name="Pati A."/>
            <person name="Bruce D."/>
            <person name="Goodwin L."/>
            <person name="Pitluck S."/>
            <person name="Chen A."/>
            <person name="Palaniappan K."/>
            <person name="Land M."/>
            <person name="Hauser L."/>
            <person name="Chang Y.J."/>
            <person name="Jeffries C.D."/>
            <person name="Chain P."/>
            <person name="Saunders E."/>
            <person name="Brettin T."/>
            <person name="Goker M."/>
            <person name="Tindall B.J."/>
            <person name="Bristow J."/>
            <person name="Eisen J.A."/>
            <person name="Markowitz V."/>
            <person name="Hugenholtz P."/>
            <person name="Kyrpides N.C."/>
            <person name="Klenk H.P."/>
            <person name="Detter J.C."/>
        </authorList>
    </citation>
    <scope>NUCLEOTIDE SEQUENCE [LARGE SCALE GENOMIC DNA]</scope>
    <source>
        <strain evidence="6">DSM 16069 / KCTC 12182 / SW-125</strain>
    </source>
</reference>
<dbReference type="STRING" id="523791.Kkor_0560"/>